<organism evidence="1 2">
    <name type="scientific">Hibiscus sabdariffa</name>
    <name type="common">roselle</name>
    <dbReference type="NCBI Taxonomy" id="183260"/>
    <lineage>
        <taxon>Eukaryota</taxon>
        <taxon>Viridiplantae</taxon>
        <taxon>Streptophyta</taxon>
        <taxon>Embryophyta</taxon>
        <taxon>Tracheophyta</taxon>
        <taxon>Spermatophyta</taxon>
        <taxon>Magnoliopsida</taxon>
        <taxon>eudicotyledons</taxon>
        <taxon>Gunneridae</taxon>
        <taxon>Pentapetalae</taxon>
        <taxon>rosids</taxon>
        <taxon>malvids</taxon>
        <taxon>Malvales</taxon>
        <taxon>Malvaceae</taxon>
        <taxon>Malvoideae</taxon>
        <taxon>Hibiscus</taxon>
    </lineage>
</organism>
<keyword evidence="2" id="KW-1185">Reference proteome</keyword>
<evidence type="ECO:0000313" key="1">
    <source>
        <dbReference type="EMBL" id="KAK9009399.1"/>
    </source>
</evidence>
<comment type="caution">
    <text evidence="1">The sequence shown here is derived from an EMBL/GenBank/DDBJ whole genome shotgun (WGS) entry which is preliminary data.</text>
</comment>
<dbReference type="EMBL" id="JBBPBN010000024">
    <property type="protein sequence ID" value="KAK9009399.1"/>
    <property type="molecule type" value="Genomic_DNA"/>
</dbReference>
<gene>
    <name evidence="1" type="ORF">V6N11_035938</name>
</gene>
<proteinExistence type="predicted"/>
<name>A0ABR2R9D8_9ROSI</name>
<protein>
    <submittedName>
        <fullName evidence="1">Uncharacterized protein</fullName>
    </submittedName>
</protein>
<evidence type="ECO:0000313" key="2">
    <source>
        <dbReference type="Proteomes" id="UP001396334"/>
    </source>
</evidence>
<reference evidence="1 2" key="1">
    <citation type="journal article" date="2024" name="G3 (Bethesda)">
        <title>Genome assembly of Hibiscus sabdariffa L. provides insights into metabolisms of medicinal natural products.</title>
        <authorList>
            <person name="Kim T."/>
        </authorList>
    </citation>
    <scope>NUCLEOTIDE SEQUENCE [LARGE SCALE GENOMIC DNA]</scope>
    <source>
        <strain evidence="1">TK-2024</strain>
        <tissue evidence="1">Old leaves</tissue>
    </source>
</reference>
<sequence length="80" mass="9061">MSGFRKHSGDLVALNEGMKNVEKEDGTLWPIESPPRWDDRKVPLKDYDAQTPLRPTAVASFTTDISLQRHVHTSIFQLLA</sequence>
<accession>A0ABR2R9D8</accession>
<dbReference type="Proteomes" id="UP001396334">
    <property type="component" value="Unassembled WGS sequence"/>
</dbReference>